<dbReference type="GeneID" id="112686601"/>
<feature type="region of interest" description="Disordered" evidence="1">
    <location>
        <begin position="266"/>
        <end position="294"/>
    </location>
</feature>
<organism evidence="3">
    <name type="scientific">Sipha flava</name>
    <name type="common">yellow sugarcane aphid</name>
    <dbReference type="NCBI Taxonomy" id="143950"/>
    <lineage>
        <taxon>Eukaryota</taxon>
        <taxon>Metazoa</taxon>
        <taxon>Ecdysozoa</taxon>
        <taxon>Arthropoda</taxon>
        <taxon>Hexapoda</taxon>
        <taxon>Insecta</taxon>
        <taxon>Pterygota</taxon>
        <taxon>Neoptera</taxon>
        <taxon>Paraneoptera</taxon>
        <taxon>Hemiptera</taxon>
        <taxon>Sternorrhyncha</taxon>
        <taxon>Aphidomorpha</taxon>
        <taxon>Aphidoidea</taxon>
        <taxon>Aphididae</taxon>
        <taxon>Sipha</taxon>
    </lineage>
</organism>
<evidence type="ECO:0000313" key="5">
    <source>
        <dbReference type="RefSeq" id="XP_025414754.1"/>
    </source>
</evidence>
<accession>A0A2S2R9C4</accession>
<dbReference type="Proteomes" id="UP000694846">
    <property type="component" value="Unplaced"/>
</dbReference>
<dbReference type="RefSeq" id="XP_025414754.1">
    <property type="nucleotide sequence ID" value="XM_025558969.1"/>
</dbReference>
<proteinExistence type="predicted"/>
<evidence type="ECO:0000259" key="2">
    <source>
        <dbReference type="PROSITE" id="PS51029"/>
    </source>
</evidence>
<dbReference type="PROSITE" id="PS51029">
    <property type="entry name" value="MADF"/>
    <property type="match status" value="1"/>
</dbReference>
<feature type="domain" description="MADF" evidence="2">
    <location>
        <begin position="23"/>
        <end position="118"/>
    </location>
</feature>
<evidence type="ECO:0000313" key="3">
    <source>
        <dbReference type="EMBL" id="MBY86641.1"/>
    </source>
</evidence>
<dbReference type="EMBL" id="GGMS01017438">
    <property type="protein sequence ID" value="MBY86641.1"/>
    <property type="molecule type" value="Transcribed_RNA"/>
</dbReference>
<evidence type="ECO:0000313" key="4">
    <source>
        <dbReference type="Proteomes" id="UP000694846"/>
    </source>
</evidence>
<dbReference type="PANTHER" id="PTHR21505:SF8">
    <property type="entry name" value="DPT-YFP REPRESSOR BY OVEREXPRESSION, ISOFORM D-RELATED"/>
    <property type="match status" value="1"/>
</dbReference>
<name>A0A2S2R9C4_9HEMI</name>
<dbReference type="Pfam" id="PF10545">
    <property type="entry name" value="MADF_DNA_bdg"/>
    <property type="match status" value="1"/>
</dbReference>
<gene>
    <name evidence="5" type="primary">LOC112686601</name>
    <name evidence="3" type="ORF">g.130206</name>
</gene>
<dbReference type="SMART" id="SM00595">
    <property type="entry name" value="MADF"/>
    <property type="match status" value="1"/>
</dbReference>
<evidence type="ECO:0000256" key="1">
    <source>
        <dbReference type="SAM" id="MobiDB-lite"/>
    </source>
</evidence>
<sequence>MLFCFSFRFLSNIMQWSNEKVLTLIKLYRSRPFLWDCKLKDYKDRNKKHDAFIEIATNFGVEKVEIERKLNNLIRHLSREIKKENDSIEYHKSGSGTKVYKSKWFAYQSMKFLKYKNRPKEMTDIQGPFNLAAIEPDETLQKVVENGNNVSIQSTFMLQGKKRSLRSTKSQNKAKYSVKDELLAIMRDIQGEKSVRDQYALFGEQVGMQIRDLPTPYSRKVVKQIINTVLFDAEMGKYDYPSTISSQPYPEPHLYANFGTQIPSNPLPFPSPSKISTPMVSPASLIDGPGTNDS</sequence>
<dbReference type="OrthoDB" id="6615607at2759"/>
<protein>
    <submittedName>
        <fullName evidence="5">Uncharacterized protein LOC112686601</fullName>
    </submittedName>
</protein>
<dbReference type="InterPro" id="IPR006578">
    <property type="entry name" value="MADF-dom"/>
</dbReference>
<keyword evidence="4" id="KW-1185">Reference proteome</keyword>
<dbReference type="PANTHER" id="PTHR21505">
    <property type="entry name" value="MADF DOMAIN-CONTAINING PROTEIN-RELATED"/>
    <property type="match status" value="1"/>
</dbReference>
<reference evidence="3" key="1">
    <citation type="submission" date="2018-04" db="EMBL/GenBank/DDBJ databases">
        <title>Transcriptome assembly of Sipha flava.</title>
        <authorList>
            <person name="Scully E.D."/>
            <person name="Geib S.M."/>
            <person name="Palmer N.A."/>
            <person name="Koch K."/>
            <person name="Bradshaw J."/>
            <person name="Heng-Moss T."/>
            <person name="Sarath G."/>
        </authorList>
    </citation>
    <scope>NUCLEOTIDE SEQUENCE</scope>
</reference>
<dbReference type="AlphaFoldDB" id="A0A2S2R9C4"/>
<reference evidence="5" key="2">
    <citation type="submission" date="2025-04" db="UniProtKB">
        <authorList>
            <consortium name="RefSeq"/>
        </authorList>
    </citation>
    <scope>IDENTIFICATION</scope>
    <source>
        <tissue evidence="5">Whole body</tissue>
    </source>
</reference>